<proteinExistence type="predicted"/>
<dbReference type="Proteomes" id="UP001272052">
    <property type="component" value="Unassembled WGS sequence"/>
</dbReference>
<gene>
    <name evidence="1" type="ORF">MmiAt1_13330</name>
</gene>
<evidence type="ECO:0000313" key="1">
    <source>
        <dbReference type="EMBL" id="MDV0445739.1"/>
    </source>
</evidence>
<organism evidence="1 2">
    <name type="scientific">Methanimicrococcus hacksteinii</name>
    <dbReference type="NCBI Taxonomy" id="3028293"/>
    <lineage>
        <taxon>Archaea</taxon>
        <taxon>Methanobacteriati</taxon>
        <taxon>Methanobacteriota</taxon>
        <taxon>Stenosarchaea group</taxon>
        <taxon>Methanomicrobia</taxon>
        <taxon>Methanosarcinales</taxon>
        <taxon>Methanosarcinaceae</taxon>
        <taxon>Methanimicrococcus</taxon>
    </lineage>
</organism>
<sequence length="138" mass="16523">MFGLKIPCFCLRTDGQNLKKLKKRNFVFEEFEQIRKIIFEEFEQTQKNIFEEFEQIRKNIFEEFEQTQRLFLKNLKTPEKLFLISGAELTDFLSAGFDTARDTDRFPANRADDIVKNFRFFGSRLLRFFHVVNLISGC</sequence>
<reference evidence="1 2" key="1">
    <citation type="submission" date="2023-06" db="EMBL/GenBank/DDBJ databases">
        <title>Genome sequence of Methanimicrococcus sp. At1.</title>
        <authorList>
            <person name="Protasov E."/>
            <person name="Platt K."/>
            <person name="Poehlein A."/>
            <person name="Daniel R."/>
            <person name="Brune A."/>
        </authorList>
    </citation>
    <scope>NUCLEOTIDE SEQUENCE [LARGE SCALE GENOMIC DNA]</scope>
    <source>
        <strain evidence="1 2">At1</strain>
    </source>
</reference>
<name>A0ABU3VQP3_9EURY</name>
<accession>A0ABU3VQP3</accession>
<keyword evidence="2" id="KW-1185">Reference proteome</keyword>
<evidence type="ECO:0000313" key="2">
    <source>
        <dbReference type="Proteomes" id="UP001272052"/>
    </source>
</evidence>
<protein>
    <submittedName>
        <fullName evidence="1">Uncharacterized protein</fullName>
    </submittedName>
</protein>
<comment type="caution">
    <text evidence="1">The sequence shown here is derived from an EMBL/GenBank/DDBJ whole genome shotgun (WGS) entry which is preliminary data.</text>
</comment>
<dbReference type="EMBL" id="JAWDKC010000022">
    <property type="protein sequence ID" value="MDV0445739.1"/>
    <property type="molecule type" value="Genomic_DNA"/>
</dbReference>